<gene>
    <name evidence="1" type="primary">Nfu_g_1_014055</name>
</gene>
<feature type="non-terminal residue" evidence="1">
    <location>
        <position position="1"/>
    </location>
</feature>
<accession>A0A1A8JHT9</accession>
<feature type="non-terminal residue" evidence="1">
    <location>
        <position position="83"/>
    </location>
</feature>
<reference evidence="1" key="1">
    <citation type="submission" date="2016-05" db="EMBL/GenBank/DDBJ databases">
        <authorList>
            <person name="Lavstsen T."/>
            <person name="Jespersen J.S."/>
        </authorList>
    </citation>
    <scope>NUCLEOTIDE SEQUENCE</scope>
    <source>
        <tissue evidence="1">Brain</tissue>
    </source>
</reference>
<protein>
    <submittedName>
        <fullName evidence="1">Uncharacterized protein</fullName>
    </submittedName>
</protein>
<dbReference type="EMBL" id="HAED01022735">
    <property type="protein sequence ID" value="SBR09502.1"/>
    <property type="molecule type" value="Transcribed_RNA"/>
</dbReference>
<reference evidence="1" key="2">
    <citation type="submission" date="2016-06" db="EMBL/GenBank/DDBJ databases">
        <title>The genome of a short-lived fish provides insights into sex chromosome evolution and the genetic control of aging.</title>
        <authorList>
            <person name="Reichwald K."/>
            <person name="Felder M."/>
            <person name="Petzold A."/>
            <person name="Koch P."/>
            <person name="Groth M."/>
            <person name="Platzer M."/>
        </authorList>
    </citation>
    <scope>NUCLEOTIDE SEQUENCE</scope>
    <source>
        <tissue evidence="1">Brain</tissue>
    </source>
</reference>
<evidence type="ECO:0000313" key="1">
    <source>
        <dbReference type="EMBL" id="SBR09502.1"/>
    </source>
</evidence>
<sequence length="83" mass="8966">TLPLRINLKPSSVSLIILDRYLTLDITPALSPSKFQLCFRITPLPASETAGLQCALSSPVKITSYLPSVSDSPCLGLSTYLRT</sequence>
<proteinExistence type="predicted"/>
<name>A0A1A8JHT9_NOTKU</name>
<organism evidence="1">
    <name type="scientific">Nothobranchius kuhntae</name>
    <name type="common">Beira killifish</name>
    <dbReference type="NCBI Taxonomy" id="321403"/>
    <lineage>
        <taxon>Eukaryota</taxon>
        <taxon>Metazoa</taxon>
        <taxon>Chordata</taxon>
        <taxon>Craniata</taxon>
        <taxon>Vertebrata</taxon>
        <taxon>Euteleostomi</taxon>
        <taxon>Actinopterygii</taxon>
        <taxon>Neopterygii</taxon>
        <taxon>Teleostei</taxon>
        <taxon>Neoteleostei</taxon>
        <taxon>Acanthomorphata</taxon>
        <taxon>Ovalentaria</taxon>
        <taxon>Atherinomorphae</taxon>
        <taxon>Cyprinodontiformes</taxon>
        <taxon>Nothobranchiidae</taxon>
        <taxon>Nothobranchius</taxon>
    </lineage>
</organism>
<dbReference type="AlphaFoldDB" id="A0A1A8JHT9"/>